<sequence length="643" mass="74376">MRIYLSLNKGILSLFALLLFCLSLCAQNGNSQCDYYNTIIGRIDPYSDINYYKLVPSGKKRFVYAYGADHHFIDSNALIFQHNPTNMLMEYSRQNENEWQLYSQIKDSITINAAIIDTLYLDSLAVKSGNDWVIPYQIHFENSYIRCIKFLGQDQGNKLNYITLGLPKIIFQKRVTFKLCTFTGIYFKNIIFNEDVVLMNNFTFGRYSDGIVFDNVEFKSKARIINNYISQITHIPLDNDQPSTLIGNKICNWAEKVFDRFYSDPFTGTEVQPAYKVTSTCIFYDEAVIYNNNPFYSFDFSGVTFKGRTYITSLFSDQLRLKYNDTQAGDFPEIIVDPSPNTKFPICNMSFNSANFLHTVSFNNQCVNSIDLRDAFFSGTLMLFNTLIKDSLKTNNGFYYSHFSSGLDIVLNPSNFSLASLNINPVSIEEVNFVYCKTNPAIPVHNKALLDNVNSFYNKLINDIKISYSQSHDLTVELENKYRHQLLILKMDYLRNNLNLNNIIELFRLSFLEFVVGNGYKGGDNFLVSSLLIITAFAYFYYIFYQKPFIEYINVENGEKAGSGKKQKNGTYNSKDYTKNFLKCFWKSFYIFFNPKPSFSYFNFQDPLFALVAIEWLIGIFMISLFLIYVASTYPFIRSLLGL</sequence>
<evidence type="ECO:0000313" key="4">
    <source>
        <dbReference type="Proteomes" id="UP000198984"/>
    </source>
</evidence>
<evidence type="ECO:0000256" key="1">
    <source>
        <dbReference type="SAM" id="Phobius"/>
    </source>
</evidence>
<keyword evidence="1" id="KW-0472">Membrane</keyword>
<dbReference type="EMBL" id="FOBB01000001">
    <property type="protein sequence ID" value="SEL07444.1"/>
    <property type="molecule type" value="Genomic_DNA"/>
</dbReference>
<name>A0A1H7M8C3_9BACT</name>
<dbReference type="Proteomes" id="UP000198984">
    <property type="component" value="Unassembled WGS sequence"/>
</dbReference>
<organism evidence="3 4">
    <name type="scientific">Chitinophaga rupis</name>
    <dbReference type="NCBI Taxonomy" id="573321"/>
    <lineage>
        <taxon>Bacteria</taxon>
        <taxon>Pseudomonadati</taxon>
        <taxon>Bacteroidota</taxon>
        <taxon>Chitinophagia</taxon>
        <taxon>Chitinophagales</taxon>
        <taxon>Chitinophagaceae</taxon>
        <taxon>Chitinophaga</taxon>
    </lineage>
</organism>
<keyword evidence="1" id="KW-1133">Transmembrane helix</keyword>
<feature type="transmembrane region" description="Helical" evidence="1">
    <location>
        <begin position="526"/>
        <end position="544"/>
    </location>
</feature>
<protein>
    <recommendedName>
        <fullName evidence="5">Pentapeptide repeat-containing protein</fullName>
    </recommendedName>
</protein>
<proteinExistence type="predicted"/>
<evidence type="ECO:0000256" key="2">
    <source>
        <dbReference type="SAM" id="SignalP"/>
    </source>
</evidence>
<keyword evidence="2" id="KW-0732">Signal</keyword>
<feature type="transmembrane region" description="Helical" evidence="1">
    <location>
        <begin position="608"/>
        <end position="631"/>
    </location>
</feature>
<feature type="chain" id="PRO_5011565128" description="Pentapeptide repeat-containing protein" evidence="2">
    <location>
        <begin position="27"/>
        <end position="643"/>
    </location>
</feature>
<gene>
    <name evidence="3" type="ORF">SAMN04488505_1011433</name>
</gene>
<evidence type="ECO:0000313" key="3">
    <source>
        <dbReference type="EMBL" id="SEL07444.1"/>
    </source>
</evidence>
<dbReference type="AlphaFoldDB" id="A0A1H7M8C3"/>
<reference evidence="3 4" key="1">
    <citation type="submission" date="2016-10" db="EMBL/GenBank/DDBJ databases">
        <authorList>
            <person name="de Groot N.N."/>
        </authorList>
    </citation>
    <scope>NUCLEOTIDE SEQUENCE [LARGE SCALE GENOMIC DNA]</scope>
    <source>
        <strain evidence="3 4">DSM 21039</strain>
    </source>
</reference>
<keyword evidence="1" id="KW-0812">Transmembrane</keyword>
<keyword evidence="4" id="KW-1185">Reference proteome</keyword>
<evidence type="ECO:0008006" key="5">
    <source>
        <dbReference type="Google" id="ProtNLM"/>
    </source>
</evidence>
<accession>A0A1H7M8C3</accession>
<dbReference type="STRING" id="573321.SAMN04488505_1011433"/>
<feature type="signal peptide" evidence="2">
    <location>
        <begin position="1"/>
        <end position="26"/>
    </location>
</feature>